<protein>
    <submittedName>
        <fullName evidence="14">Sodium:proton antiporter</fullName>
    </submittedName>
</protein>
<evidence type="ECO:0000256" key="11">
    <source>
        <dbReference type="ARBA" id="ARBA00023201"/>
    </source>
</evidence>
<organism evidence="14 15">
    <name type="scientific">Agaribacillus aureus</name>
    <dbReference type="NCBI Taxonomy" id="3051825"/>
    <lineage>
        <taxon>Bacteria</taxon>
        <taxon>Pseudomonadati</taxon>
        <taxon>Bacteroidota</taxon>
        <taxon>Cytophagia</taxon>
        <taxon>Cytophagales</taxon>
        <taxon>Splendidivirgaceae</taxon>
        <taxon>Agaribacillus</taxon>
    </lineage>
</organism>
<keyword evidence="10 12" id="KW-0472">Membrane</keyword>
<evidence type="ECO:0000256" key="2">
    <source>
        <dbReference type="ARBA" id="ARBA00007367"/>
    </source>
</evidence>
<dbReference type="InterPro" id="IPR018422">
    <property type="entry name" value="Cation/H_exchanger_CPA1"/>
</dbReference>
<keyword evidence="3" id="KW-0813">Transport</keyword>
<feature type="transmembrane region" description="Helical" evidence="12">
    <location>
        <begin position="198"/>
        <end position="223"/>
    </location>
</feature>
<proteinExistence type="inferred from homology"/>
<evidence type="ECO:0000256" key="7">
    <source>
        <dbReference type="ARBA" id="ARBA00022989"/>
    </source>
</evidence>
<keyword evidence="8" id="KW-0915">Sodium</keyword>
<dbReference type="Proteomes" id="UP001172083">
    <property type="component" value="Unassembled WGS sequence"/>
</dbReference>
<gene>
    <name evidence="14" type="ORF">QQ020_31165</name>
</gene>
<evidence type="ECO:0000256" key="1">
    <source>
        <dbReference type="ARBA" id="ARBA00004651"/>
    </source>
</evidence>
<comment type="caution">
    <text evidence="14">The sequence shown here is derived from an EMBL/GenBank/DDBJ whole genome shotgun (WGS) entry which is preliminary data.</text>
</comment>
<evidence type="ECO:0000256" key="3">
    <source>
        <dbReference type="ARBA" id="ARBA00022448"/>
    </source>
</evidence>
<feature type="domain" description="Cation/H+ exchanger transmembrane" evidence="13">
    <location>
        <begin position="11"/>
        <end position="406"/>
    </location>
</feature>
<sequence>MFDALTIIVAIAALFSYFNHRLLKLPVTIGLLMLSLVLALIFAALREVSPDVFHQACEIVLTINFREILMNVMLSFLLFAGAMHVDLKVLEKEKWAVLLFATLGVLISTFIVGALGYVVFNAIGLQIPFIHCLLFGALISPTDPIAVLAILKDARASKSLELKISGESLFNDGVGVVVFLSIAMVSDMGLEDFEVSEIFHLFAVEALGGVAYGLVLGYVGYLLIKSVDDAPKIEVLITISIAMGGYALAGILGVSGPLAMVAAGLLIGERLCSGRFSEKSKEHLDIFWEMLDEILNAVLFVLIGLEVLTLSFEFTYFVAGLVSVVIVLVARFSSVGLSYSLLKNQDHSKIKTIGILTWGGLRGGISVALALSLEPSMSREMIVFITYMVVVISVLLQGLTIKSMVKRLTT</sequence>
<keyword evidence="6 12" id="KW-0812">Transmembrane</keyword>
<evidence type="ECO:0000256" key="6">
    <source>
        <dbReference type="ARBA" id="ARBA00022692"/>
    </source>
</evidence>
<dbReference type="EMBL" id="JAUJEB010000009">
    <property type="protein sequence ID" value="MDN5216571.1"/>
    <property type="molecule type" value="Genomic_DNA"/>
</dbReference>
<dbReference type="RefSeq" id="WP_346761905.1">
    <property type="nucleotide sequence ID" value="NZ_JAUJEB010000009.1"/>
</dbReference>
<evidence type="ECO:0000256" key="12">
    <source>
        <dbReference type="SAM" id="Phobius"/>
    </source>
</evidence>
<keyword evidence="7 12" id="KW-1133">Transmembrane helix</keyword>
<dbReference type="Pfam" id="PF00999">
    <property type="entry name" value="Na_H_Exchanger"/>
    <property type="match status" value="1"/>
</dbReference>
<dbReference type="PANTHER" id="PTHR10110:SF195">
    <property type="entry name" value="NA(+)_H(+) ANTIPORTER NHAS2"/>
    <property type="match status" value="1"/>
</dbReference>
<evidence type="ECO:0000313" key="15">
    <source>
        <dbReference type="Proteomes" id="UP001172083"/>
    </source>
</evidence>
<evidence type="ECO:0000256" key="9">
    <source>
        <dbReference type="ARBA" id="ARBA00023065"/>
    </source>
</evidence>
<feature type="transmembrane region" description="Helical" evidence="12">
    <location>
        <begin position="25"/>
        <end position="45"/>
    </location>
</feature>
<evidence type="ECO:0000256" key="5">
    <source>
        <dbReference type="ARBA" id="ARBA00022475"/>
    </source>
</evidence>
<feature type="transmembrane region" description="Helical" evidence="12">
    <location>
        <begin position="68"/>
        <end position="85"/>
    </location>
</feature>
<feature type="transmembrane region" description="Helical" evidence="12">
    <location>
        <begin position="318"/>
        <end position="341"/>
    </location>
</feature>
<feature type="transmembrane region" description="Helical" evidence="12">
    <location>
        <begin position="97"/>
        <end position="120"/>
    </location>
</feature>
<name>A0ABT8LH96_9BACT</name>
<feature type="transmembrane region" description="Helical" evidence="12">
    <location>
        <begin position="169"/>
        <end position="186"/>
    </location>
</feature>
<evidence type="ECO:0000256" key="8">
    <source>
        <dbReference type="ARBA" id="ARBA00023053"/>
    </source>
</evidence>
<dbReference type="Gene3D" id="6.10.140.1330">
    <property type="match status" value="1"/>
</dbReference>
<evidence type="ECO:0000256" key="4">
    <source>
        <dbReference type="ARBA" id="ARBA00022449"/>
    </source>
</evidence>
<keyword evidence="5" id="KW-1003">Cell membrane</keyword>
<keyword evidence="11" id="KW-0739">Sodium transport</keyword>
<comment type="similarity">
    <text evidence="2">Belongs to the monovalent cation:proton antiporter 1 (CPA1) transporter (TC 2.A.36) family.</text>
</comment>
<dbReference type="InterPro" id="IPR006153">
    <property type="entry name" value="Cation/H_exchanger_TM"/>
</dbReference>
<feature type="transmembrane region" description="Helical" evidence="12">
    <location>
        <begin position="353"/>
        <end position="370"/>
    </location>
</feature>
<feature type="transmembrane region" description="Helical" evidence="12">
    <location>
        <begin position="126"/>
        <end position="148"/>
    </location>
</feature>
<evidence type="ECO:0000259" key="13">
    <source>
        <dbReference type="Pfam" id="PF00999"/>
    </source>
</evidence>
<keyword evidence="15" id="KW-1185">Reference proteome</keyword>
<dbReference type="PANTHER" id="PTHR10110">
    <property type="entry name" value="SODIUM/HYDROGEN EXCHANGER"/>
    <property type="match status" value="1"/>
</dbReference>
<accession>A0ABT8LH96</accession>
<evidence type="ECO:0000313" key="14">
    <source>
        <dbReference type="EMBL" id="MDN5216571.1"/>
    </source>
</evidence>
<feature type="transmembrane region" description="Helical" evidence="12">
    <location>
        <begin position="382"/>
        <end position="401"/>
    </location>
</feature>
<reference evidence="14" key="1">
    <citation type="submission" date="2023-06" db="EMBL/GenBank/DDBJ databases">
        <title>Genomic of Agaribacillus aureum.</title>
        <authorList>
            <person name="Wang G."/>
        </authorList>
    </citation>
    <scope>NUCLEOTIDE SEQUENCE</scope>
    <source>
        <strain evidence="14">BMA12</strain>
    </source>
</reference>
<keyword evidence="9" id="KW-0406">Ion transport</keyword>
<keyword evidence="4" id="KW-0050">Antiport</keyword>
<evidence type="ECO:0000256" key="10">
    <source>
        <dbReference type="ARBA" id="ARBA00023136"/>
    </source>
</evidence>
<feature type="transmembrane region" description="Helical" evidence="12">
    <location>
        <begin position="294"/>
        <end position="312"/>
    </location>
</feature>
<comment type="subcellular location">
    <subcellularLocation>
        <location evidence="1">Cell membrane</location>
        <topology evidence="1">Multi-pass membrane protein</topology>
    </subcellularLocation>
</comment>